<dbReference type="GO" id="GO:0015297">
    <property type="term" value="F:antiporter activity"/>
    <property type="evidence" value="ECO:0007669"/>
    <property type="project" value="UniProtKB-KW"/>
</dbReference>
<evidence type="ECO:0000313" key="12">
    <source>
        <dbReference type="Proteomes" id="UP000199411"/>
    </source>
</evidence>
<reference evidence="12" key="1">
    <citation type="submission" date="2016-10" db="EMBL/GenBank/DDBJ databases">
        <authorList>
            <person name="Varghese N."/>
            <person name="Submissions S."/>
        </authorList>
    </citation>
    <scope>NUCLEOTIDE SEQUENCE [LARGE SCALE GENOMIC DNA]</scope>
    <source>
        <strain evidence="12">DSM 8415</strain>
    </source>
</reference>
<dbReference type="OrthoDB" id="9805232at2"/>
<evidence type="ECO:0000256" key="7">
    <source>
        <dbReference type="ARBA" id="ARBA00023065"/>
    </source>
</evidence>
<dbReference type="PANTHER" id="PTHR43298">
    <property type="entry name" value="MULTIDRUG RESISTANCE PROTEIN NORM-RELATED"/>
    <property type="match status" value="1"/>
</dbReference>
<dbReference type="AlphaFoldDB" id="A0A1G6QED4"/>
<dbReference type="GO" id="GO:0005886">
    <property type="term" value="C:plasma membrane"/>
    <property type="evidence" value="ECO:0007669"/>
    <property type="project" value="UniProtKB-SubCell"/>
</dbReference>
<proteinExistence type="predicted"/>
<evidence type="ECO:0000256" key="3">
    <source>
        <dbReference type="ARBA" id="ARBA00022449"/>
    </source>
</evidence>
<sequence length="449" mass="49813">MTNIDPTKDPIIKSLIGLSIPMIIESNLQTIFNLVDTFFVSKISYSAIGALVSSSILMMLISAFTIGISIASSIFFTQSYGAKNFKRANTVYSNALIVMIFFSLASMLLYPFLDNILSLLGLKDSTLVFAKEFLSISILGLPISFVFGLNSSTLKSMSLPHKTLLIMLIATIINILLDPLLIFVLKMGVKGAALATIFSMFVGILLQVSVILKTKLRFELHINLPLIKQLLSKSIFASFHLIVRILSMLLIIKIIAIQSQTAISSYSIVTRIYQILLFMIFGISNAAAVIVGQNIGAKNWPFVEEGVKKSILFGSAFIVFLDILLFVFSGIIIKVFTSDKTCFEIAKNAFLYYALSYPFFAAGSIANRITMACGNTFLPSIMNFFSLFLFQLPLAYFLSMHIKLNGIWLSILLANILNFLLNMAILKYNLSKLSINFKFLKMFTGQKSV</sequence>
<evidence type="ECO:0000256" key="2">
    <source>
        <dbReference type="ARBA" id="ARBA00022448"/>
    </source>
</evidence>
<feature type="transmembrane region" description="Helical" evidence="10">
    <location>
        <begin position="311"/>
        <end position="337"/>
    </location>
</feature>
<keyword evidence="6 10" id="KW-1133">Transmembrane helix</keyword>
<keyword evidence="8 10" id="KW-0472">Membrane</keyword>
<keyword evidence="12" id="KW-1185">Reference proteome</keyword>
<feature type="transmembrane region" description="Helical" evidence="10">
    <location>
        <begin position="272"/>
        <end position="291"/>
    </location>
</feature>
<keyword evidence="4" id="KW-1003">Cell membrane</keyword>
<feature type="transmembrane region" description="Helical" evidence="10">
    <location>
        <begin position="406"/>
        <end position="426"/>
    </location>
</feature>
<dbReference type="InterPro" id="IPR002528">
    <property type="entry name" value="MATE_fam"/>
</dbReference>
<feature type="transmembrane region" description="Helical" evidence="10">
    <location>
        <begin position="164"/>
        <end position="185"/>
    </location>
</feature>
<dbReference type="GO" id="GO:0042910">
    <property type="term" value="F:xenobiotic transmembrane transporter activity"/>
    <property type="evidence" value="ECO:0007669"/>
    <property type="project" value="InterPro"/>
</dbReference>
<keyword evidence="5 10" id="KW-0812">Transmembrane</keyword>
<evidence type="ECO:0000256" key="4">
    <source>
        <dbReference type="ARBA" id="ARBA00022475"/>
    </source>
</evidence>
<evidence type="ECO:0000256" key="1">
    <source>
        <dbReference type="ARBA" id="ARBA00004651"/>
    </source>
</evidence>
<evidence type="ECO:0000256" key="5">
    <source>
        <dbReference type="ARBA" id="ARBA00022692"/>
    </source>
</evidence>
<dbReference type="Proteomes" id="UP000199411">
    <property type="component" value="Unassembled WGS sequence"/>
</dbReference>
<keyword evidence="7" id="KW-0406">Ion transport</keyword>
<dbReference type="RefSeq" id="WP_092129431.1">
    <property type="nucleotide sequence ID" value="NZ_FMYU01000011.1"/>
</dbReference>
<feature type="transmembrane region" description="Helical" evidence="10">
    <location>
        <begin position="43"/>
        <end position="70"/>
    </location>
</feature>
<feature type="transmembrane region" description="Helical" evidence="10">
    <location>
        <begin position="235"/>
        <end position="257"/>
    </location>
</feature>
<comment type="subcellular location">
    <subcellularLocation>
        <location evidence="1">Cell membrane</location>
        <topology evidence="1">Multi-pass membrane protein</topology>
    </subcellularLocation>
</comment>
<accession>A0A1G6QED4</accession>
<evidence type="ECO:0000256" key="10">
    <source>
        <dbReference type="SAM" id="Phobius"/>
    </source>
</evidence>
<evidence type="ECO:0000313" key="11">
    <source>
        <dbReference type="EMBL" id="SDC90673.1"/>
    </source>
</evidence>
<dbReference type="InterPro" id="IPR050222">
    <property type="entry name" value="MATE_MdtK"/>
</dbReference>
<evidence type="ECO:0000256" key="9">
    <source>
        <dbReference type="ARBA" id="ARBA00031636"/>
    </source>
</evidence>
<keyword evidence="3" id="KW-0050">Antiport</keyword>
<feature type="transmembrane region" description="Helical" evidence="10">
    <location>
        <begin position="381"/>
        <end position="400"/>
    </location>
</feature>
<organism evidence="11 12">
    <name type="scientific">Desulfurella multipotens</name>
    <dbReference type="NCBI Taxonomy" id="79269"/>
    <lineage>
        <taxon>Bacteria</taxon>
        <taxon>Pseudomonadati</taxon>
        <taxon>Campylobacterota</taxon>
        <taxon>Desulfurellia</taxon>
        <taxon>Desulfurellales</taxon>
        <taxon>Desulfurellaceae</taxon>
        <taxon>Desulfurella</taxon>
    </lineage>
</organism>
<dbReference type="NCBIfam" id="TIGR00797">
    <property type="entry name" value="matE"/>
    <property type="match status" value="1"/>
</dbReference>
<dbReference type="PANTHER" id="PTHR43298:SF2">
    <property type="entry name" value="FMN_FAD EXPORTER YEEO-RELATED"/>
    <property type="match status" value="1"/>
</dbReference>
<keyword evidence="2" id="KW-0813">Transport</keyword>
<gene>
    <name evidence="11" type="ORF">SAMN05660835_01572</name>
</gene>
<evidence type="ECO:0000256" key="8">
    <source>
        <dbReference type="ARBA" id="ARBA00023136"/>
    </source>
</evidence>
<name>A0A1G6QED4_9BACT</name>
<dbReference type="InterPro" id="IPR048279">
    <property type="entry name" value="MdtK-like"/>
</dbReference>
<feature type="transmembrane region" description="Helical" evidence="10">
    <location>
        <begin position="91"/>
        <end position="113"/>
    </location>
</feature>
<feature type="transmembrane region" description="Helical" evidence="10">
    <location>
        <begin position="349"/>
        <end position="369"/>
    </location>
</feature>
<feature type="transmembrane region" description="Helical" evidence="10">
    <location>
        <begin position="133"/>
        <end position="152"/>
    </location>
</feature>
<dbReference type="EMBL" id="FMYU01000011">
    <property type="protein sequence ID" value="SDC90673.1"/>
    <property type="molecule type" value="Genomic_DNA"/>
</dbReference>
<protein>
    <recommendedName>
        <fullName evidence="9">Multidrug-efflux transporter</fullName>
    </recommendedName>
</protein>
<dbReference type="PIRSF" id="PIRSF006603">
    <property type="entry name" value="DinF"/>
    <property type="match status" value="1"/>
</dbReference>
<feature type="transmembrane region" description="Helical" evidence="10">
    <location>
        <begin position="191"/>
        <end position="214"/>
    </location>
</feature>
<dbReference type="GO" id="GO:0006811">
    <property type="term" value="P:monoatomic ion transport"/>
    <property type="evidence" value="ECO:0007669"/>
    <property type="project" value="UniProtKB-KW"/>
</dbReference>
<dbReference type="Pfam" id="PF01554">
    <property type="entry name" value="MatE"/>
    <property type="match status" value="2"/>
</dbReference>
<evidence type="ECO:0000256" key="6">
    <source>
        <dbReference type="ARBA" id="ARBA00022989"/>
    </source>
</evidence>